<dbReference type="Gene3D" id="1.10.260.40">
    <property type="entry name" value="lambda repressor-like DNA-binding domains"/>
    <property type="match status" value="1"/>
</dbReference>
<dbReference type="CDD" id="cd00093">
    <property type="entry name" value="HTH_XRE"/>
    <property type="match status" value="1"/>
</dbReference>
<feature type="compositionally biased region" description="Basic and acidic residues" evidence="1">
    <location>
        <begin position="1"/>
        <end position="15"/>
    </location>
</feature>
<keyword evidence="4" id="KW-1185">Reference proteome</keyword>
<feature type="region of interest" description="Disordered" evidence="1">
    <location>
        <begin position="1"/>
        <end position="21"/>
    </location>
</feature>
<dbReference type="PROSITE" id="PS50943">
    <property type="entry name" value="HTH_CROC1"/>
    <property type="match status" value="1"/>
</dbReference>
<dbReference type="SMART" id="SM00530">
    <property type="entry name" value="HTH_XRE"/>
    <property type="match status" value="1"/>
</dbReference>
<dbReference type="Gene3D" id="1.25.40.10">
    <property type="entry name" value="Tetratricopeptide repeat domain"/>
    <property type="match status" value="1"/>
</dbReference>
<dbReference type="Pfam" id="PF13560">
    <property type="entry name" value="HTH_31"/>
    <property type="match status" value="1"/>
</dbReference>
<sequence>MGEPHGGKGRPELARARRRRGMTQAAAAEAVGVSAAAWGRWERGEQGVRAYSRKRIAAVFGVDAIEVERWIEGWAFAATSSWPNADFGDGSQAATVKAVTDLWRCELDPSRREMLATLPFVPAALGEWLVSWGYGTPVESAAHHGSGQIVGLSDITRINESRRAFSLMDQQFGAGVVRPVVMNYLNGSVTPLLRGRYNDKVGAELMVAAAGMTELAGWTAFDLGHHGKAQHHFGQALKLAKAGSDPLSGAWVLMTLTQQAIYLRQHKWAEWLARAAVDTGRRAEAPPRVMALMLVKEAGAVASWTRGNGTPGGHVAKQVERLLAEAERADDQGSDDRDPDWLASYGRPGLVAAMGCCWHQIGEHRRAATFAETAIQGYAGGFPRAVQFAQVNAAEAYLGMGELEEGITRARAAIPEIKALASPRLVERLRQFAGRLEPYKGSMMVREFRDHLNHELAA</sequence>
<name>A0ABV5TPM1_9ACTN</name>
<feature type="domain" description="HTH cro/C1-type" evidence="2">
    <location>
        <begin position="13"/>
        <end position="67"/>
    </location>
</feature>
<dbReference type="InterPro" id="IPR010982">
    <property type="entry name" value="Lambda_DNA-bd_dom_sf"/>
</dbReference>
<accession>A0ABV5TPM1</accession>
<reference evidence="3 4" key="1">
    <citation type="submission" date="2024-09" db="EMBL/GenBank/DDBJ databases">
        <authorList>
            <person name="Sun Q."/>
            <person name="Mori K."/>
        </authorList>
    </citation>
    <scope>NUCLEOTIDE SEQUENCE [LARGE SCALE GENOMIC DNA]</scope>
    <source>
        <strain evidence="3 4">JCM 3028</strain>
    </source>
</reference>
<dbReference type="Proteomes" id="UP001589610">
    <property type="component" value="Unassembled WGS sequence"/>
</dbReference>
<dbReference type="SUPFAM" id="SSF47413">
    <property type="entry name" value="lambda repressor-like DNA-binding domains"/>
    <property type="match status" value="1"/>
</dbReference>
<dbReference type="RefSeq" id="WP_386162166.1">
    <property type="nucleotide sequence ID" value="NZ_JBHMBS010000029.1"/>
</dbReference>
<evidence type="ECO:0000313" key="3">
    <source>
        <dbReference type="EMBL" id="MFB9681079.1"/>
    </source>
</evidence>
<gene>
    <name evidence="3" type="ORF">ACFFRH_36855</name>
</gene>
<dbReference type="SUPFAM" id="SSF48452">
    <property type="entry name" value="TPR-like"/>
    <property type="match status" value="1"/>
</dbReference>
<dbReference type="InterPro" id="IPR011990">
    <property type="entry name" value="TPR-like_helical_dom_sf"/>
</dbReference>
<protein>
    <submittedName>
        <fullName evidence="3">Helix-turn-helix transcriptional regulator</fullName>
    </submittedName>
</protein>
<evidence type="ECO:0000259" key="2">
    <source>
        <dbReference type="PROSITE" id="PS50943"/>
    </source>
</evidence>
<organism evidence="3 4">
    <name type="scientific">Streptosporangium vulgare</name>
    <dbReference type="NCBI Taxonomy" id="46190"/>
    <lineage>
        <taxon>Bacteria</taxon>
        <taxon>Bacillati</taxon>
        <taxon>Actinomycetota</taxon>
        <taxon>Actinomycetes</taxon>
        <taxon>Streptosporangiales</taxon>
        <taxon>Streptosporangiaceae</taxon>
        <taxon>Streptosporangium</taxon>
    </lineage>
</organism>
<comment type="caution">
    <text evidence="3">The sequence shown here is derived from an EMBL/GenBank/DDBJ whole genome shotgun (WGS) entry which is preliminary data.</text>
</comment>
<dbReference type="InterPro" id="IPR001387">
    <property type="entry name" value="Cro/C1-type_HTH"/>
</dbReference>
<evidence type="ECO:0000313" key="4">
    <source>
        <dbReference type="Proteomes" id="UP001589610"/>
    </source>
</evidence>
<evidence type="ECO:0000256" key="1">
    <source>
        <dbReference type="SAM" id="MobiDB-lite"/>
    </source>
</evidence>
<dbReference type="EMBL" id="JBHMBS010000029">
    <property type="protein sequence ID" value="MFB9681079.1"/>
    <property type="molecule type" value="Genomic_DNA"/>
</dbReference>
<proteinExistence type="predicted"/>